<gene>
    <name evidence="1" type="ORF">MICPUCDRAFT_56551</name>
</gene>
<dbReference type="Gene3D" id="1.25.40.10">
    <property type="entry name" value="Tetratricopeptide repeat domain"/>
    <property type="match status" value="1"/>
</dbReference>
<dbReference type="SMART" id="SM00671">
    <property type="entry name" value="SEL1"/>
    <property type="match status" value="2"/>
</dbReference>
<dbReference type="OrthoDB" id="2384430at2759"/>
<dbReference type="SUPFAM" id="SSF81383">
    <property type="entry name" value="F-box domain"/>
    <property type="match status" value="1"/>
</dbReference>
<dbReference type="PANTHER" id="PTHR43628:SF1">
    <property type="entry name" value="CHITIN SYNTHASE REGULATORY FACTOR 2-RELATED"/>
    <property type="match status" value="1"/>
</dbReference>
<organism evidence="2">
    <name type="scientific">Micromonas pusilla (strain CCMP1545)</name>
    <name type="common">Picoplanktonic green alga</name>
    <dbReference type="NCBI Taxonomy" id="564608"/>
    <lineage>
        <taxon>Eukaryota</taxon>
        <taxon>Viridiplantae</taxon>
        <taxon>Chlorophyta</taxon>
        <taxon>Mamiellophyceae</taxon>
        <taxon>Mamiellales</taxon>
        <taxon>Mamiellaceae</taxon>
        <taxon>Micromonas</taxon>
    </lineage>
</organism>
<dbReference type="InterPro" id="IPR011990">
    <property type="entry name" value="TPR-like_helical_dom_sf"/>
</dbReference>
<dbReference type="InterPro" id="IPR036047">
    <property type="entry name" value="F-box-like_dom_sf"/>
</dbReference>
<reference evidence="1 2" key="1">
    <citation type="journal article" date="2009" name="Science">
        <title>Green evolution and dynamic adaptations revealed by genomes of the marine picoeukaryotes Micromonas.</title>
        <authorList>
            <person name="Worden A.Z."/>
            <person name="Lee J.H."/>
            <person name="Mock T."/>
            <person name="Rouze P."/>
            <person name="Simmons M.P."/>
            <person name="Aerts A.L."/>
            <person name="Allen A.E."/>
            <person name="Cuvelier M.L."/>
            <person name="Derelle E."/>
            <person name="Everett M.V."/>
            <person name="Foulon E."/>
            <person name="Grimwood J."/>
            <person name="Gundlach H."/>
            <person name="Henrissat B."/>
            <person name="Napoli C."/>
            <person name="McDonald S.M."/>
            <person name="Parker M.S."/>
            <person name="Rombauts S."/>
            <person name="Salamov A."/>
            <person name="Von Dassow P."/>
            <person name="Badger J.H."/>
            <person name="Coutinho P.M."/>
            <person name="Demir E."/>
            <person name="Dubchak I."/>
            <person name="Gentemann C."/>
            <person name="Eikrem W."/>
            <person name="Gready J.E."/>
            <person name="John U."/>
            <person name="Lanier W."/>
            <person name="Lindquist E.A."/>
            <person name="Lucas S."/>
            <person name="Mayer K.F."/>
            <person name="Moreau H."/>
            <person name="Not F."/>
            <person name="Otillar R."/>
            <person name="Panaud O."/>
            <person name="Pangilinan J."/>
            <person name="Paulsen I."/>
            <person name="Piegu B."/>
            <person name="Poliakov A."/>
            <person name="Robbens S."/>
            <person name="Schmutz J."/>
            <person name="Toulza E."/>
            <person name="Wyss T."/>
            <person name="Zelensky A."/>
            <person name="Zhou K."/>
            <person name="Armbrust E.V."/>
            <person name="Bhattacharya D."/>
            <person name="Goodenough U.W."/>
            <person name="Van de Peer Y."/>
            <person name="Grigoriev I.V."/>
        </authorList>
    </citation>
    <scope>NUCLEOTIDE SEQUENCE [LARGE SCALE GENOMIC DNA]</scope>
    <source>
        <strain evidence="1 2">CCMP1545</strain>
    </source>
</reference>
<sequence>MSFDDIPEDLACEILSRITDPGDRVRLAAVSRVFRDAEKAGVASLPGSPSALVELGRGFQRIASVEKAFYWWRKAADHADARAMHEIAMCYYYGWGVKQDHTKAVEWFESASRCGEAYATLIPLIHAMANICARTRG</sequence>
<evidence type="ECO:0000313" key="1">
    <source>
        <dbReference type="EMBL" id="EEH58584.1"/>
    </source>
</evidence>
<dbReference type="PANTHER" id="PTHR43628">
    <property type="entry name" value="ACTIVATOR OF C KINASE PROTEIN 1-RELATED"/>
    <property type="match status" value="1"/>
</dbReference>
<accession>C1MMJ5</accession>
<proteinExistence type="predicted"/>
<keyword evidence="2" id="KW-1185">Reference proteome</keyword>
<name>C1MMJ5_MICPC</name>
<dbReference type="Pfam" id="PF08238">
    <property type="entry name" value="Sel1"/>
    <property type="match status" value="2"/>
</dbReference>
<protein>
    <submittedName>
        <fullName evidence="1">Predicted protein</fullName>
    </submittedName>
</protein>
<dbReference type="GeneID" id="9682856"/>
<dbReference type="KEGG" id="mpp:MICPUCDRAFT_56551"/>
<dbReference type="EMBL" id="GG663737">
    <property type="protein sequence ID" value="EEH58584.1"/>
    <property type="molecule type" value="Genomic_DNA"/>
</dbReference>
<dbReference type="Proteomes" id="UP000001876">
    <property type="component" value="Unassembled WGS sequence"/>
</dbReference>
<dbReference type="InterPro" id="IPR006597">
    <property type="entry name" value="Sel1-like"/>
</dbReference>
<dbReference type="AlphaFoldDB" id="C1MMJ5"/>
<evidence type="ECO:0000313" key="2">
    <source>
        <dbReference type="Proteomes" id="UP000001876"/>
    </source>
</evidence>
<dbReference type="RefSeq" id="XP_003056939.1">
    <property type="nucleotide sequence ID" value="XM_003056893.1"/>
</dbReference>
<dbReference type="InterPro" id="IPR052945">
    <property type="entry name" value="Mitotic_Regulator"/>
</dbReference>
<dbReference type="SUPFAM" id="SSF81901">
    <property type="entry name" value="HCP-like"/>
    <property type="match status" value="1"/>
</dbReference>